<comment type="caution">
    <text evidence="6">The sequence shown here is derived from an EMBL/GenBank/DDBJ whole genome shotgun (WGS) entry which is preliminary data.</text>
</comment>
<reference evidence="6 7" key="1">
    <citation type="submission" date="2017-12" db="EMBL/GenBank/DDBJ databases">
        <title>Phylogenetic diversity of female urinary microbiome.</title>
        <authorList>
            <person name="Thomas-White K."/>
            <person name="Wolfe A.J."/>
        </authorList>
    </citation>
    <scope>NUCLEOTIDE SEQUENCE [LARGE SCALE GENOMIC DNA]</scope>
    <source>
        <strain evidence="6 7">UMB0898</strain>
    </source>
</reference>
<dbReference type="GO" id="GO:0003723">
    <property type="term" value="F:RNA binding"/>
    <property type="evidence" value="ECO:0007669"/>
    <property type="project" value="InterPro"/>
</dbReference>
<dbReference type="InterPro" id="IPR006224">
    <property type="entry name" value="PsdUridine_synth_RluA-like_CS"/>
</dbReference>
<protein>
    <recommendedName>
        <fullName evidence="4">Pseudouridine synthase</fullName>
        <ecNumber evidence="4">5.4.99.-</ecNumber>
    </recommendedName>
</protein>
<evidence type="ECO:0000259" key="5">
    <source>
        <dbReference type="Pfam" id="PF00849"/>
    </source>
</evidence>
<gene>
    <name evidence="6" type="ORF">CYJ57_04855</name>
</gene>
<dbReference type="Proteomes" id="UP000234384">
    <property type="component" value="Unassembled WGS sequence"/>
</dbReference>
<dbReference type="EMBL" id="PKHE01000011">
    <property type="protein sequence ID" value="PKY88645.1"/>
    <property type="molecule type" value="Genomic_DNA"/>
</dbReference>
<comment type="function">
    <text evidence="4">Responsible for synthesis of pseudouridine from uracil.</text>
</comment>
<dbReference type="AlphaFoldDB" id="A0A2I1JZA4"/>
<dbReference type="PROSITE" id="PS01129">
    <property type="entry name" value="PSI_RLU"/>
    <property type="match status" value="1"/>
</dbReference>
<dbReference type="InterPro" id="IPR006225">
    <property type="entry name" value="PsdUridine_synth_RluC/D"/>
</dbReference>
<evidence type="ECO:0000256" key="3">
    <source>
        <dbReference type="PIRSR" id="PIRSR606225-1"/>
    </source>
</evidence>
<comment type="catalytic activity">
    <reaction evidence="1 4">
        <text>a uridine in RNA = a pseudouridine in RNA</text>
        <dbReference type="Rhea" id="RHEA:48348"/>
        <dbReference type="Rhea" id="RHEA-COMP:12068"/>
        <dbReference type="Rhea" id="RHEA-COMP:12069"/>
        <dbReference type="ChEBI" id="CHEBI:65314"/>
        <dbReference type="ChEBI" id="CHEBI:65315"/>
    </reaction>
</comment>
<name>A0A2I1JZA4_9LACT</name>
<dbReference type="InterPro" id="IPR020103">
    <property type="entry name" value="PsdUridine_synth_cat_dom_sf"/>
</dbReference>
<keyword evidence="4" id="KW-0413">Isomerase</keyword>
<sequence>MEFKYQYQGERPLILREFLVQKQLPSNFIKNVKYQGGQMLVNQQPVTVRYMLQPNDLVTIVAPVEVGHETVIASNEPLDIHYEDRDFLIVNKPAGLLSIPSMLNPDDSVANRLKGYYQQKAYPDQVIHVVTRLDKDTTGLMLIAKHRLAHAFFDRQLREGKLTRQYLALSHRSIWPDHGFIDSPIARSDDSIITRTVSPTGQAALTEFWLQNQYSQGALLKLQLYTGRTHQIRVHLSHLEGALIGDTLYGGVYHYNMQRPALHCHLLAFHHPFTEQPMLFRQELPDDMQQWINNN</sequence>
<dbReference type="GO" id="GO:0009982">
    <property type="term" value="F:pseudouridine synthase activity"/>
    <property type="evidence" value="ECO:0007669"/>
    <property type="project" value="InterPro"/>
</dbReference>
<dbReference type="GO" id="GO:0000455">
    <property type="term" value="P:enzyme-directed rRNA pseudouridine synthesis"/>
    <property type="evidence" value="ECO:0007669"/>
    <property type="project" value="TreeGrafter"/>
</dbReference>
<evidence type="ECO:0000313" key="7">
    <source>
        <dbReference type="Proteomes" id="UP000234384"/>
    </source>
</evidence>
<feature type="active site" evidence="3">
    <location>
        <position position="134"/>
    </location>
</feature>
<evidence type="ECO:0000256" key="2">
    <source>
        <dbReference type="ARBA" id="ARBA00010876"/>
    </source>
</evidence>
<accession>A0A2I1JZA4</accession>
<dbReference type="InterPro" id="IPR050188">
    <property type="entry name" value="RluA_PseudoU_synthase"/>
</dbReference>
<proteinExistence type="inferred from homology"/>
<dbReference type="Pfam" id="PF00849">
    <property type="entry name" value="PseudoU_synth_2"/>
    <property type="match status" value="1"/>
</dbReference>
<dbReference type="SUPFAM" id="SSF55120">
    <property type="entry name" value="Pseudouridine synthase"/>
    <property type="match status" value="1"/>
</dbReference>
<dbReference type="PANTHER" id="PTHR21600">
    <property type="entry name" value="MITOCHONDRIAL RNA PSEUDOURIDINE SYNTHASE"/>
    <property type="match status" value="1"/>
</dbReference>
<dbReference type="NCBIfam" id="TIGR00005">
    <property type="entry name" value="rluA_subfam"/>
    <property type="match status" value="1"/>
</dbReference>
<feature type="domain" description="Pseudouridine synthase RsuA/RluA-like" evidence="5">
    <location>
        <begin position="86"/>
        <end position="238"/>
    </location>
</feature>
<dbReference type="EC" id="5.4.99.-" evidence="4"/>
<organism evidence="6 7">
    <name type="scientific">Falseniella ignava</name>
    <dbReference type="NCBI Taxonomy" id="137730"/>
    <lineage>
        <taxon>Bacteria</taxon>
        <taxon>Bacillati</taxon>
        <taxon>Bacillota</taxon>
        <taxon>Bacilli</taxon>
        <taxon>Lactobacillales</taxon>
        <taxon>Aerococcaceae</taxon>
        <taxon>Falseniella</taxon>
    </lineage>
</organism>
<evidence type="ECO:0000256" key="1">
    <source>
        <dbReference type="ARBA" id="ARBA00000073"/>
    </source>
</evidence>
<dbReference type="GO" id="GO:0140098">
    <property type="term" value="F:catalytic activity, acting on RNA"/>
    <property type="evidence" value="ECO:0007669"/>
    <property type="project" value="UniProtKB-ARBA"/>
</dbReference>
<comment type="similarity">
    <text evidence="2 4">Belongs to the pseudouridine synthase RluA family.</text>
</comment>
<dbReference type="RefSeq" id="WP_101954300.1">
    <property type="nucleotide sequence ID" value="NZ_PKHE01000011.1"/>
</dbReference>
<dbReference type="InterPro" id="IPR006145">
    <property type="entry name" value="PsdUridine_synth_RsuA/RluA"/>
</dbReference>
<dbReference type="PANTHER" id="PTHR21600:SF35">
    <property type="entry name" value="PSEUDOURIDINE SYNTHASE"/>
    <property type="match status" value="1"/>
</dbReference>
<dbReference type="Gene3D" id="3.30.2350.10">
    <property type="entry name" value="Pseudouridine synthase"/>
    <property type="match status" value="1"/>
</dbReference>
<dbReference type="OrthoDB" id="9807829at2"/>
<evidence type="ECO:0000256" key="4">
    <source>
        <dbReference type="RuleBase" id="RU362028"/>
    </source>
</evidence>
<evidence type="ECO:0000313" key="6">
    <source>
        <dbReference type="EMBL" id="PKY88645.1"/>
    </source>
</evidence>
<dbReference type="CDD" id="cd02869">
    <property type="entry name" value="PseudoU_synth_RluA_like"/>
    <property type="match status" value="1"/>
</dbReference>